<evidence type="ECO:0000313" key="4">
    <source>
        <dbReference type="EMBL" id="CAI4002759.1"/>
    </source>
</evidence>
<dbReference type="EMBL" id="CAMXCT020003152">
    <property type="protein sequence ID" value="CAL1156134.1"/>
    <property type="molecule type" value="Genomic_DNA"/>
</dbReference>
<dbReference type="AlphaFoldDB" id="A0A9P1D3Q7"/>
<proteinExistence type="predicted"/>
<dbReference type="PANTHER" id="PTHR28583:SF1">
    <property type="entry name" value="ACID CERAMIDASE"/>
    <property type="match status" value="1"/>
</dbReference>
<gene>
    <name evidence="4" type="ORF">C1SCF055_LOCUS28685</name>
</gene>
<feature type="signal peptide" evidence="2">
    <location>
        <begin position="1"/>
        <end position="22"/>
    </location>
</feature>
<dbReference type="Pfam" id="PF15508">
    <property type="entry name" value="NAAA-beta"/>
    <property type="match status" value="1"/>
</dbReference>
<keyword evidence="6" id="KW-1185">Reference proteome</keyword>
<protein>
    <recommendedName>
        <fullName evidence="1">ceramidase</fullName>
        <ecNumber evidence="1">3.5.1.23</ecNumber>
    </recommendedName>
</protein>
<evidence type="ECO:0000256" key="2">
    <source>
        <dbReference type="SAM" id="SignalP"/>
    </source>
</evidence>
<name>A0A9P1D3Q7_9DINO</name>
<evidence type="ECO:0000313" key="6">
    <source>
        <dbReference type="Proteomes" id="UP001152797"/>
    </source>
</evidence>
<evidence type="ECO:0000256" key="1">
    <source>
        <dbReference type="ARBA" id="ARBA00011891"/>
    </source>
</evidence>
<organism evidence="4">
    <name type="scientific">Cladocopium goreaui</name>
    <dbReference type="NCBI Taxonomy" id="2562237"/>
    <lineage>
        <taxon>Eukaryota</taxon>
        <taxon>Sar</taxon>
        <taxon>Alveolata</taxon>
        <taxon>Dinophyceae</taxon>
        <taxon>Suessiales</taxon>
        <taxon>Symbiodiniaceae</taxon>
        <taxon>Cladocopium</taxon>
    </lineage>
</organism>
<dbReference type="GO" id="GO:0017040">
    <property type="term" value="F:N-acylsphingosine amidohydrolase activity"/>
    <property type="evidence" value="ECO:0007669"/>
    <property type="project" value="UniProtKB-EC"/>
</dbReference>
<dbReference type="EC" id="3.5.1.23" evidence="1"/>
<reference evidence="4" key="1">
    <citation type="submission" date="2022-10" db="EMBL/GenBank/DDBJ databases">
        <authorList>
            <person name="Chen Y."/>
            <person name="Dougan E. K."/>
            <person name="Chan C."/>
            <person name="Rhodes N."/>
            <person name="Thang M."/>
        </authorList>
    </citation>
    <scope>NUCLEOTIDE SEQUENCE</scope>
</reference>
<dbReference type="PANTHER" id="PTHR28583">
    <property type="entry name" value="ACID AMIDASE"/>
    <property type="match status" value="1"/>
</dbReference>
<evidence type="ECO:0000259" key="3">
    <source>
        <dbReference type="Pfam" id="PF15508"/>
    </source>
</evidence>
<feature type="non-terminal residue" evidence="4">
    <location>
        <position position="178"/>
    </location>
</feature>
<evidence type="ECO:0000313" key="5">
    <source>
        <dbReference type="EMBL" id="CAL4790071.1"/>
    </source>
</evidence>
<dbReference type="OrthoDB" id="313265at2759"/>
<reference evidence="5 6" key="2">
    <citation type="submission" date="2024-05" db="EMBL/GenBank/DDBJ databases">
        <authorList>
            <person name="Chen Y."/>
            <person name="Shah S."/>
            <person name="Dougan E. K."/>
            <person name="Thang M."/>
            <person name="Chan C."/>
        </authorList>
    </citation>
    <scope>NUCLEOTIDE SEQUENCE [LARGE SCALE GENOMIC DNA]</scope>
</reference>
<sequence>MPKMATAMAIAAFLTHLLPAAAVCLPFEAHCCHINPKIDPNYQQFKADPSSRVPGWEVVDLDLPPSERWRHLVTPMASQIRTMITHFKALLGGLSKDIFKLLEDSSKMKVISERVLKEMGEYGLEIRSIANATGILVEDLFAYNIAYELEGGCTSIVAQDDHGRLIHGRNLDFGLFLG</sequence>
<keyword evidence="2" id="KW-0732">Signal</keyword>
<dbReference type="EMBL" id="CAMXCT030003152">
    <property type="protein sequence ID" value="CAL4790071.1"/>
    <property type="molecule type" value="Genomic_DNA"/>
</dbReference>
<feature type="domain" description="Acid ceramidase N-terminal" evidence="3">
    <location>
        <begin position="56"/>
        <end position="105"/>
    </location>
</feature>
<dbReference type="InterPro" id="IPR029130">
    <property type="entry name" value="Acid_ceramidase_N"/>
</dbReference>
<accession>A0A9P1D3Q7</accession>
<dbReference type="EMBL" id="CAMXCT010003152">
    <property type="protein sequence ID" value="CAI4002759.1"/>
    <property type="molecule type" value="Genomic_DNA"/>
</dbReference>
<feature type="chain" id="PRO_5043270976" description="ceramidase" evidence="2">
    <location>
        <begin position="23"/>
        <end position="178"/>
    </location>
</feature>
<comment type="caution">
    <text evidence="4">The sequence shown here is derived from an EMBL/GenBank/DDBJ whole genome shotgun (WGS) entry which is preliminary data.</text>
</comment>
<dbReference type="Proteomes" id="UP001152797">
    <property type="component" value="Unassembled WGS sequence"/>
</dbReference>